<dbReference type="EnsemblMetazoa" id="GPPI040905-RA">
    <property type="protein sequence ID" value="GPPI040905-PA"/>
    <property type="gene ID" value="GPPI040905"/>
</dbReference>
<keyword evidence="3" id="KW-1185">Reference proteome</keyword>
<feature type="compositionally biased region" description="Polar residues" evidence="1">
    <location>
        <begin position="82"/>
        <end position="96"/>
    </location>
</feature>
<evidence type="ECO:0000313" key="2">
    <source>
        <dbReference type="EnsemblMetazoa" id="GPPI040905-PA"/>
    </source>
</evidence>
<reference evidence="2" key="2">
    <citation type="submission" date="2020-05" db="UniProtKB">
        <authorList>
            <consortium name="EnsemblMetazoa"/>
        </authorList>
    </citation>
    <scope>IDENTIFICATION</scope>
    <source>
        <strain evidence="2">IAEA</strain>
    </source>
</reference>
<feature type="compositionally biased region" description="Basic and acidic residues" evidence="1">
    <location>
        <begin position="11"/>
        <end position="22"/>
    </location>
</feature>
<protein>
    <submittedName>
        <fullName evidence="2">Uncharacterized protein</fullName>
    </submittedName>
</protein>
<evidence type="ECO:0000256" key="1">
    <source>
        <dbReference type="SAM" id="MobiDB-lite"/>
    </source>
</evidence>
<accession>A0A1B0BUH7</accession>
<organism evidence="2 3">
    <name type="scientific">Glossina palpalis gambiensis</name>
    <dbReference type="NCBI Taxonomy" id="67801"/>
    <lineage>
        <taxon>Eukaryota</taxon>
        <taxon>Metazoa</taxon>
        <taxon>Ecdysozoa</taxon>
        <taxon>Arthropoda</taxon>
        <taxon>Hexapoda</taxon>
        <taxon>Insecta</taxon>
        <taxon>Pterygota</taxon>
        <taxon>Neoptera</taxon>
        <taxon>Endopterygota</taxon>
        <taxon>Diptera</taxon>
        <taxon>Brachycera</taxon>
        <taxon>Muscomorpha</taxon>
        <taxon>Hippoboscoidea</taxon>
        <taxon>Glossinidae</taxon>
        <taxon>Glossina</taxon>
    </lineage>
</organism>
<sequence>MKTTASSLFDSKAREDRVAGEERENDVEQIDDRIAGEERENEVEQIEDVRMTDDVNRAPCVRRLVNKYLISPDLSADEHDTSGPSTSAYRATASEI</sequence>
<name>A0A1B0BUH7_9MUSC</name>
<dbReference type="EMBL" id="JXJN01020689">
    <property type="status" value="NOT_ANNOTATED_CDS"/>
    <property type="molecule type" value="Genomic_DNA"/>
</dbReference>
<feature type="region of interest" description="Disordered" evidence="1">
    <location>
        <begin position="1"/>
        <end position="41"/>
    </location>
</feature>
<feature type="region of interest" description="Disordered" evidence="1">
    <location>
        <begin position="73"/>
        <end position="96"/>
    </location>
</feature>
<dbReference type="Proteomes" id="UP000092460">
    <property type="component" value="Unassembled WGS sequence"/>
</dbReference>
<evidence type="ECO:0000313" key="3">
    <source>
        <dbReference type="Proteomes" id="UP000092460"/>
    </source>
</evidence>
<proteinExistence type="predicted"/>
<dbReference type="AlphaFoldDB" id="A0A1B0BUH7"/>
<dbReference type="VEuPathDB" id="VectorBase:GPPI040905"/>
<reference evidence="3" key="1">
    <citation type="submission" date="2015-01" db="EMBL/GenBank/DDBJ databases">
        <authorList>
            <person name="Aksoy S."/>
            <person name="Warren W."/>
            <person name="Wilson R.K."/>
        </authorList>
    </citation>
    <scope>NUCLEOTIDE SEQUENCE [LARGE SCALE GENOMIC DNA]</scope>
    <source>
        <strain evidence="3">IAEA</strain>
    </source>
</reference>